<reference evidence="3" key="1">
    <citation type="submission" date="2025-08" db="UniProtKB">
        <authorList>
            <consortium name="Ensembl"/>
        </authorList>
    </citation>
    <scope>IDENTIFICATION</scope>
</reference>
<dbReference type="GO" id="GO:0005509">
    <property type="term" value="F:calcium ion binding"/>
    <property type="evidence" value="ECO:0007669"/>
    <property type="project" value="InterPro"/>
</dbReference>
<dbReference type="SMART" id="SM00026">
    <property type="entry name" value="EPEND"/>
    <property type="match status" value="1"/>
</dbReference>
<dbReference type="PANTHER" id="PTHR10697:SF5">
    <property type="entry name" value="EPENDYMIN-RELATED"/>
    <property type="match status" value="1"/>
</dbReference>
<keyword evidence="2" id="KW-0732">Signal</keyword>
<comment type="similarity">
    <text evidence="1">Belongs to the ependymin family.</text>
</comment>
<dbReference type="GO" id="GO:0007160">
    <property type="term" value="P:cell-matrix adhesion"/>
    <property type="evidence" value="ECO:0007669"/>
    <property type="project" value="InterPro"/>
</dbReference>
<evidence type="ECO:0000313" key="4">
    <source>
        <dbReference type="Proteomes" id="UP000261540"/>
    </source>
</evidence>
<feature type="chain" id="PRO_5017256388" evidence="2">
    <location>
        <begin position="20"/>
        <end position="195"/>
    </location>
</feature>
<dbReference type="InterPro" id="IPR001299">
    <property type="entry name" value="Ependymin"/>
</dbReference>
<protein>
    <submittedName>
        <fullName evidence="3">Ependymin-like</fullName>
    </submittedName>
</protein>
<dbReference type="Proteomes" id="UP000261540">
    <property type="component" value="Unplaced"/>
</dbReference>
<dbReference type="PRINTS" id="PR00317">
    <property type="entry name" value="EPENDYMIN"/>
</dbReference>
<dbReference type="GO" id="GO:0005764">
    <property type="term" value="C:lysosome"/>
    <property type="evidence" value="ECO:0007669"/>
    <property type="project" value="TreeGrafter"/>
</dbReference>
<feature type="signal peptide" evidence="2">
    <location>
        <begin position="1"/>
        <end position="19"/>
    </location>
</feature>
<dbReference type="Pfam" id="PF00811">
    <property type="entry name" value="Ependymin"/>
    <property type="match status" value="1"/>
</dbReference>
<dbReference type="AlphaFoldDB" id="A0A3B3QYR5"/>
<dbReference type="Ensembl" id="ENSPKIT00000023217.1">
    <property type="protein sequence ID" value="ENSPKIP00000011278.1"/>
    <property type="gene ID" value="ENSPKIG00000018439.1"/>
</dbReference>
<keyword evidence="4" id="KW-1185">Reference proteome</keyword>
<dbReference type="GO" id="GO:0005576">
    <property type="term" value="C:extracellular region"/>
    <property type="evidence" value="ECO:0007669"/>
    <property type="project" value="InterPro"/>
</dbReference>
<evidence type="ECO:0000313" key="3">
    <source>
        <dbReference type="Ensembl" id="ENSPKIP00000011278.1"/>
    </source>
</evidence>
<evidence type="ECO:0000256" key="1">
    <source>
        <dbReference type="ARBA" id="ARBA00010771"/>
    </source>
</evidence>
<accession>A0A3B3QYR5</accession>
<dbReference type="KEGG" id="pki:111855386"/>
<organism evidence="3 4">
    <name type="scientific">Paramormyrops kingsleyae</name>
    <dbReference type="NCBI Taxonomy" id="1676925"/>
    <lineage>
        <taxon>Eukaryota</taxon>
        <taxon>Metazoa</taxon>
        <taxon>Chordata</taxon>
        <taxon>Craniata</taxon>
        <taxon>Vertebrata</taxon>
        <taxon>Euteleostomi</taxon>
        <taxon>Actinopterygii</taxon>
        <taxon>Neopterygii</taxon>
        <taxon>Teleostei</taxon>
        <taxon>Osteoglossocephala</taxon>
        <taxon>Osteoglossomorpha</taxon>
        <taxon>Osteoglossiformes</taxon>
        <taxon>Mormyridae</taxon>
        <taxon>Paramormyrops</taxon>
    </lineage>
</organism>
<evidence type="ECO:0000256" key="2">
    <source>
        <dbReference type="SAM" id="SignalP"/>
    </source>
</evidence>
<proteinExistence type="inferred from homology"/>
<dbReference type="GeneTree" id="ENSGT00940000164430"/>
<dbReference type="OrthoDB" id="8872894at2759"/>
<reference evidence="3" key="2">
    <citation type="submission" date="2025-09" db="UniProtKB">
        <authorList>
            <consortium name="Ensembl"/>
        </authorList>
    </citation>
    <scope>IDENTIFICATION</scope>
</reference>
<sequence>MKVLLTISISLFLALNVLAKEPCQPPPLLQGTFSAVISQENMNILGSFSSDLPGRRFYLREGVYGNGFTVFEDVLMLFSEKVMYMISYANSTCVSLPLEVDLHPMELPPEAQYVNQAYIGSSLPGEGVLVDVWTGTHPMIKGPYYITTTNTGCLPVSSVFSIKPVGTLVAAYLDFVYGIEDPNVFIPPSFCKKAN</sequence>
<dbReference type="PANTHER" id="PTHR10697">
    <property type="entry name" value="MAMMALIAN EPENDYMIN-RELATED PROTEIN 1"/>
    <property type="match status" value="1"/>
</dbReference>
<name>A0A3B3QYR5_9TELE</name>